<dbReference type="EMBL" id="CP001324">
    <property type="protein sequence ID" value="ACO61748.1"/>
    <property type="molecule type" value="Genomic_DNA"/>
</dbReference>
<keyword evidence="1" id="KW-0472">Membrane</keyword>
<protein>
    <submittedName>
        <fullName evidence="2">Uncharacterized protein</fullName>
    </submittedName>
</protein>
<keyword evidence="1" id="KW-1133">Transmembrane helix</keyword>
<accession>C1E1I6</accession>
<dbReference type="KEGG" id="mis:MICPUN_56886"/>
<evidence type="ECO:0000313" key="2">
    <source>
        <dbReference type="EMBL" id="ACO61748.1"/>
    </source>
</evidence>
<organism evidence="2 3">
    <name type="scientific">Micromonas commoda (strain RCC299 / NOUM17 / CCMP2709)</name>
    <name type="common">Picoplanktonic green alga</name>
    <dbReference type="NCBI Taxonomy" id="296587"/>
    <lineage>
        <taxon>Eukaryota</taxon>
        <taxon>Viridiplantae</taxon>
        <taxon>Chlorophyta</taxon>
        <taxon>Mamiellophyceae</taxon>
        <taxon>Mamiellales</taxon>
        <taxon>Mamiellaceae</taxon>
        <taxon>Micromonas</taxon>
    </lineage>
</organism>
<dbReference type="RefSeq" id="XP_002500490.1">
    <property type="nucleotide sequence ID" value="XM_002500444.1"/>
</dbReference>
<sequence length="54" mass="5857">MGAVQYFGNAAKVYVGTEIAIGLGLGLVAGAVWKNWHWQTRAKEQAYFASIKGK</sequence>
<dbReference type="InParanoid" id="C1E1I6"/>
<feature type="transmembrane region" description="Helical" evidence="1">
    <location>
        <begin position="13"/>
        <end position="33"/>
    </location>
</feature>
<name>C1E1I6_MICCC</name>
<evidence type="ECO:0000313" key="3">
    <source>
        <dbReference type="Proteomes" id="UP000002009"/>
    </source>
</evidence>
<dbReference type="Proteomes" id="UP000002009">
    <property type="component" value="Chromosome 3"/>
</dbReference>
<reference evidence="2 3" key="1">
    <citation type="journal article" date="2009" name="Science">
        <title>Green evolution and dynamic adaptations revealed by genomes of the marine picoeukaryotes Micromonas.</title>
        <authorList>
            <person name="Worden A.Z."/>
            <person name="Lee J.H."/>
            <person name="Mock T."/>
            <person name="Rouze P."/>
            <person name="Simmons M.P."/>
            <person name="Aerts A.L."/>
            <person name="Allen A.E."/>
            <person name="Cuvelier M.L."/>
            <person name="Derelle E."/>
            <person name="Everett M.V."/>
            <person name="Foulon E."/>
            <person name="Grimwood J."/>
            <person name="Gundlach H."/>
            <person name="Henrissat B."/>
            <person name="Napoli C."/>
            <person name="McDonald S.M."/>
            <person name="Parker M.S."/>
            <person name="Rombauts S."/>
            <person name="Salamov A."/>
            <person name="Von Dassow P."/>
            <person name="Badger J.H."/>
            <person name="Coutinho P.M."/>
            <person name="Demir E."/>
            <person name="Dubchak I."/>
            <person name="Gentemann C."/>
            <person name="Eikrem W."/>
            <person name="Gready J.E."/>
            <person name="John U."/>
            <person name="Lanier W."/>
            <person name="Lindquist E.A."/>
            <person name="Lucas S."/>
            <person name="Mayer K.F."/>
            <person name="Moreau H."/>
            <person name="Not F."/>
            <person name="Otillar R."/>
            <person name="Panaud O."/>
            <person name="Pangilinan J."/>
            <person name="Paulsen I."/>
            <person name="Piegu B."/>
            <person name="Poliakov A."/>
            <person name="Robbens S."/>
            <person name="Schmutz J."/>
            <person name="Toulza E."/>
            <person name="Wyss T."/>
            <person name="Zelensky A."/>
            <person name="Zhou K."/>
            <person name="Armbrust E.V."/>
            <person name="Bhattacharya D."/>
            <person name="Goodenough U.W."/>
            <person name="Van de Peer Y."/>
            <person name="Grigoriev I.V."/>
        </authorList>
    </citation>
    <scope>NUCLEOTIDE SEQUENCE [LARGE SCALE GENOMIC DNA]</scope>
    <source>
        <strain evidence="3">RCC299 / NOUM17</strain>
    </source>
</reference>
<keyword evidence="3" id="KW-1185">Reference proteome</keyword>
<keyword evidence="1" id="KW-0812">Transmembrane</keyword>
<gene>
    <name evidence="2" type="ORF">MICPUN_56886</name>
</gene>
<dbReference type="GeneID" id="8241681"/>
<dbReference type="AlphaFoldDB" id="C1E1I6"/>
<evidence type="ECO:0000256" key="1">
    <source>
        <dbReference type="SAM" id="Phobius"/>
    </source>
</evidence>
<proteinExistence type="predicted"/>
<dbReference type="OMA" id="KEQAYFA"/>